<comment type="caution">
    <text evidence="1">The sequence shown here is derived from an EMBL/GenBank/DDBJ whole genome shotgun (WGS) entry which is preliminary data.</text>
</comment>
<gene>
    <name evidence="1" type="ORF">S01H4_50886</name>
</gene>
<feature type="non-terminal residue" evidence="1">
    <location>
        <position position="1"/>
    </location>
</feature>
<dbReference type="InterPro" id="IPR015422">
    <property type="entry name" value="PyrdxlP-dep_Trfase_small"/>
</dbReference>
<reference evidence="1" key="1">
    <citation type="journal article" date="2014" name="Front. Microbiol.">
        <title>High frequency of phylogenetically diverse reductive dehalogenase-homologous genes in deep subseafloor sedimentary metagenomes.</title>
        <authorList>
            <person name="Kawai M."/>
            <person name="Futagami T."/>
            <person name="Toyoda A."/>
            <person name="Takaki Y."/>
            <person name="Nishi S."/>
            <person name="Hori S."/>
            <person name="Arai W."/>
            <person name="Tsubouchi T."/>
            <person name="Morono Y."/>
            <person name="Uchiyama I."/>
            <person name="Ito T."/>
            <person name="Fujiyama A."/>
            <person name="Inagaki F."/>
            <person name="Takami H."/>
        </authorList>
    </citation>
    <scope>NUCLEOTIDE SEQUENCE</scope>
    <source>
        <strain evidence="1">Expedition CK06-06</strain>
    </source>
</reference>
<dbReference type="AlphaFoldDB" id="X1BJ10"/>
<sequence length="47" mass="5784">YTNTHIEYTANLIINLYEKRETIPGLKMVYEPKYLRFFQARFEQLNL</sequence>
<proteinExistence type="predicted"/>
<evidence type="ECO:0000313" key="1">
    <source>
        <dbReference type="EMBL" id="GAG95005.1"/>
    </source>
</evidence>
<protein>
    <submittedName>
        <fullName evidence="1">Uncharacterized protein</fullName>
    </submittedName>
</protein>
<name>X1BJ10_9ZZZZ</name>
<organism evidence="1">
    <name type="scientific">marine sediment metagenome</name>
    <dbReference type="NCBI Taxonomy" id="412755"/>
    <lineage>
        <taxon>unclassified sequences</taxon>
        <taxon>metagenomes</taxon>
        <taxon>ecological metagenomes</taxon>
    </lineage>
</organism>
<dbReference type="InterPro" id="IPR015424">
    <property type="entry name" value="PyrdxlP-dep_Trfase"/>
</dbReference>
<dbReference type="Gene3D" id="3.90.1150.10">
    <property type="entry name" value="Aspartate Aminotransferase, domain 1"/>
    <property type="match status" value="1"/>
</dbReference>
<accession>X1BJ10</accession>
<dbReference type="SUPFAM" id="SSF53383">
    <property type="entry name" value="PLP-dependent transferases"/>
    <property type="match status" value="1"/>
</dbReference>
<dbReference type="EMBL" id="BART01028928">
    <property type="protein sequence ID" value="GAG95005.1"/>
    <property type="molecule type" value="Genomic_DNA"/>
</dbReference>